<comment type="caution">
    <text evidence="1">The sequence shown here is derived from an EMBL/GenBank/DDBJ whole genome shotgun (WGS) entry which is preliminary data.</text>
</comment>
<sequence>MNRVSPLGTSACTSICTWPPAAFLAAVLAWMKPVFMISVCAWTWMSPPLPATPLTEVLICALSSRIVPWPPVMSIEPPLPWLALVVMPLLSRASRWLKSTCTWLAATLPVDAAVISASFRRIVGALTARRPGVTPKGLPKEASF</sequence>
<accession>A0A080M4F6</accession>
<dbReference type="Proteomes" id="UP000021315">
    <property type="component" value="Unassembled WGS sequence"/>
</dbReference>
<evidence type="ECO:0000313" key="2">
    <source>
        <dbReference type="Proteomes" id="UP000021315"/>
    </source>
</evidence>
<name>A0A080M4F6_9PROT</name>
<protein>
    <submittedName>
        <fullName evidence="1">Uncharacterized protein</fullName>
    </submittedName>
</protein>
<keyword evidence="2" id="KW-1185">Reference proteome</keyword>
<reference evidence="1" key="1">
    <citation type="submission" date="2014-02" db="EMBL/GenBank/DDBJ databases">
        <title>Expanding our view of genomic diversity in Candidatus Accumulibacter clades.</title>
        <authorList>
            <person name="Skennerton C.T."/>
            <person name="Barr J.J."/>
            <person name="Slater F.R."/>
            <person name="Bond P.L."/>
            <person name="Tyson G.W."/>
        </authorList>
    </citation>
    <scope>NUCLEOTIDE SEQUENCE [LARGE SCALE GENOMIC DNA]</scope>
</reference>
<proteinExistence type="predicted"/>
<dbReference type="AlphaFoldDB" id="A0A080M4F6"/>
<evidence type="ECO:0000313" key="1">
    <source>
        <dbReference type="EMBL" id="KFB75936.1"/>
    </source>
</evidence>
<dbReference type="EMBL" id="JDST02000068">
    <property type="protein sequence ID" value="KFB75936.1"/>
    <property type="molecule type" value="Genomic_DNA"/>
</dbReference>
<gene>
    <name evidence="1" type="ORF">AW06_002982</name>
</gene>
<organism evidence="1 2">
    <name type="scientific">Candidatus Accumulibacter cognatus</name>
    <dbReference type="NCBI Taxonomy" id="2954383"/>
    <lineage>
        <taxon>Bacteria</taxon>
        <taxon>Pseudomonadati</taxon>
        <taxon>Pseudomonadota</taxon>
        <taxon>Betaproteobacteria</taxon>
        <taxon>Candidatus Accumulibacter</taxon>
    </lineage>
</organism>